<dbReference type="OrthoDB" id="75169at2759"/>
<evidence type="ECO:0000313" key="3">
    <source>
        <dbReference type="Proteomes" id="UP001049176"/>
    </source>
</evidence>
<dbReference type="KEGG" id="more:E1B28_000262"/>
<dbReference type="Proteomes" id="UP001049176">
    <property type="component" value="Chromosome 1"/>
</dbReference>
<dbReference type="GO" id="GO:0005737">
    <property type="term" value="C:cytoplasm"/>
    <property type="evidence" value="ECO:0007669"/>
    <property type="project" value="TreeGrafter"/>
</dbReference>
<evidence type="ECO:0008006" key="4">
    <source>
        <dbReference type="Google" id="ProtNLM"/>
    </source>
</evidence>
<dbReference type="PANTHER" id="PTHR13774">
    <property type="entry name" value="PHENAZINE BIOSYNTHESIS PROTEIN"/>
    <property type="match status" value="1"/>
</dbReference>
<dbReference type="NCBIfam" id="TIGR00654">
    <property type="entry name" value="PhzF_family"/>
    <property type="match status" value="1"/>
</dbReference>
<dbReference type="AlphaFoldDB" id="A0A9P7V152"/>
<protein>
    <recommendedName>
        <fullName evidence="4">Diaminopimelate epimerase-like protein</fullName>
    </recommendedName>
</protein>
<accession>A0A9P7V152</accession>
<proteinExistence type="predicted"/>
<evidence type="ECO:0000313" key="2">
    <source>
        <dbReference type="EMBL" id="KAG7098300.1"/>
    </source>
</evidence>
<sequence>MALEYDLLDVFTAIPFFGNPLAIFSLPEDPKPITDIQKQSIAREFNLSETAFLHPSSNNIFTVDIFDPDSELPFAGHPTIGVGWHLLHAFPERQTIMLRTKAGDIPVHKDRHEQVRLQIPVDYKFHGLYHDANIRASKRLRPEDFVVSDREADPVASIVRGMSFLLVQLTSEEALARFVPFSEKFSVGKEFLGEWEGYTGLYLYVVLADGTVRTRMFDGLVEDPATGSAASTLAVYLAEKKGEGVWRSAFVQGVEMGRRSDISVSVEIGHEKRVVGVELAGEAVRVMTGRLFI</sequence>
<dbReference type="SUPFAM" id="SSF54506">
    <property type="entry name" value="Diaminopimelate epimerase-like"/>
    <property type="match status" value="1"/>
</dbReference>
<gene>
    <name evidence="2" type="ORF">E1B28_000262</name>
</gene>
<feature type="active site" evidence="1">
    <location>
        <position position="49"/>
    </location>
</feature>
<dbReference type="EMBL" id="CM032181">
    <property type="protein sequence ID" value="KAG7098300.1"/>
    <property type="molecule type" value="Genomic_DNA"/>
</dbReference>
<dbReference type="InterPro" id="IPR003719">
    <property type="entry name" value="Phenazine_PhzF-like"/>
</dbReference>
<organism evidence="2 3">
    <name type="scientific">Marasmius oreades</name>
    <name type="common">fairy-ring Marasmius</name>
    <dbReference type="NCBI Taxonomy" id="181124"/>
    <lineage>
        <taxon>Eukaryota</taxon>
        <taxon>Fungi</taxon>
        <taxon>Dikarya</taxon>
        <taxon>Basidiomycota</taxon>
        <taxon>Agaricomycotina</taxon>
        <taxon>Agaricomycetes</taxon>
        <taxon>Agaricomycetidae</taxon>
        <taxon>Agaricales</taxon>
        <taxon>Marasmiineae</taxon>
        <taxon>Marasmiaceae</taxon>
        <taxon>Marasmius</taxon>
    </lineage>
</organism>
<name>A0A9P7V152_9AGAR</name>
<reference evidence="2" key="1">
    <citation type="journal article" date="2021" name="Genome Biol. Evol.">
        <title>The assembled and annotated genome of the fairy-ring fungus Marasmius oreades.</title>
        <authorList>
            <person name="Hiltunen M."/>
            <person name="Ament-Velasquez S.L."/>
            <person name="Johannesson H."/>
        </authorList>
    </citation>
    <scope>NUCLEOTIDE SEQUENCE</scope>
    <source>
        <strain evidence="2">03SP1</strain>
    </source>
</reference>
<dbReference type="Pfam" id="PF02567">
    <property type="entry name" value="PhzC-PhzF"/>
    <property type="match status" value="1"/>
</dbReference>
<dbReference type="PANTHER" id="PTHR13774:SF32">
    <property type="entry name" value="ANTISENSE-ENHANCING SEQUENCE 1"/>
    <property type="match status" value="1"/>
</dbReference>
<dbReference type="GeneID" id="66069338"/>
<dbReference type="GO" id="GO:0016853">
    <property type="term" value="F:isomerase activity"/>
    <property type="evidence" value="ECO:0007669"/>
    <property type="project" value="TreeGrafter"/>
</dbReference>
<dbReference type="PIRSF" id="PIRSF016184">
    <property type="entry name" value="PhzC_PhzF"/>
    <property type="match status" value="1"/>
</dbReference>
<dbReference type="RefSeq" id="XP_043014770.1">
    <property type="nucleotide sequence ID" value="XM_043146070.1"/>
</dbReference>
<keyword evidence="3" id="KW-1185">Reference proteome</keyword>
<dbReference type="Gene3D" id="3.10.310.10">
    <property type="entry name" value="Diaminopimelate Epimerase, Chain A, domain 1"/>
    <property type="match status" value="2"/>
</dbReference>
<comment type="caution">
    <text evidence="2">The sequence shown here is derived from an EMBL/GenBank/DDBJ whole genome shotgun (WGS) entry which is preliminary data.</text>
</comment>
<evidence type="ECO:0000256" key="1">
    <source>
        <dbReference type="PIRSR" id="PIRSR016184-1"/>
    </source>
</evidence>